<evidence type="ECO:0000313" key="3">
    <source>
        <dbReference type="Proteomes" id="UP001223072"/>
    </source>
</evidence>
<sequence>MPSLSTTSPSESRAAPVSSSRGTTLVGLRVRRSRVKRAERSERAARSPFRSTASAEKLPTNVPSYVVLSRASEKRSSETAGEQALPVRALAFTGPAAVRQVAAARVAVTAASRVREDRGLRGLRGLRGVRGVRRRMAVTVGRVGDGREALR</sequence>
<reference evidence="2 3" key="1">
    <citation type="submission" date="2023-07" db="EMBL/GenBank/DDBJ databases">
        <title>Comparative genomics of wheat-associated soil bacteria to identify genetic determinants of phenazine resistance.</title>
        <authorList>
            <person name="Mouncey N."/>
        </authorList>
    </citation>
    <scope>NUCLEOTIDE SEQUENCE [LARGE SCALE GENOMIC DNA]</scope>
    <source>
        <strain evidence="2 3">W2I16</strain>
    </source>
</reference>
<organism evidence="2 3">
    <name type="scientific">Streptomyces turgidiscabies</name>
    <dbReference type="NCBI Taxonomy" id="85558"/>
    <lineage>
        <taxon>Bacteria</taxon>
        <taxon>Bacillati</taxon>
        <taxon>Actinomycetota</taxon>
        <taxon>Actinomycetes</taxon>
        <taxon>Kitasatosporales</taxon>
        <taxon>Streptomycetaceae</taxon>
        <taxon>Streptomyces</taxon>
    </lineage>
</organism>
<proteinExistence type="predicted"/>
<comment type="caution">
    <text evidence="2">The sequence shown here is derived from an EMBL/GenBank/DDBJ whole genome shotgun (WGS) entry which is preliminary data.</text>
</comment>
<feature type="region of interest" description="Disordered" evidence="1">
    <location>
        <begin position="1"/>
        <end position="56"/>
    </location>
</feature>
<name>A0ABU0RF59_9ACTN</name>
<dbReference type="Proteomes" id="UP001223072">
    <property type="component" value="Unassembled WGS sequence"/>
</dbReference>
<accession>A0ABU0RF59</accession>
<evidence type="ECO:0000313" key="2">
    <source>
        <dbReference type="EMBL" id="MDQ0930621.1"/>
    </source>
</evidence>
<evidence type="ECO:0000256" key="1">
    <source>
        <dbReference type="SAM" id="MobiDB-lite"/>
    </source>
</evidence>
<gene>
    <name evidence="2" type="ORF">QFZ49_000528</name>
</gene>
<feature type="compositionally biased region" description="Basic and acidic residues" evidence="1">
    <location>
        <begin position="36"/>
        <end position="45"/>
    </location>
</feature>
<dbReference type="EMBL" id="JAUSZS010000002">
    <property type="protein sequence ID" value="MDQ0930621.1"/>
    <property type="molecule type" value="Genomic_DNA"/>
</dbReference>
<feature type="compositionally biased region" description="Polar residues" evidence="1">
    <location>
        <begin position="1"/>
        <end position="23"/>
    </location>
</feature>
<protein>
    <submittedName>
        <fullName evidence="2">Uncharacterized protein</fullName>
    </submittedName>
</protein>
<keyword evidence="3" id="KW-1185">Reference proteome</keyword>